<feature type="region of interest" description="Disordered" evidence="1">
    <location>
        <begin position="512"/>
        <end position="540"/>
    </location>
</feature>
<evidence type="ECO:0000256" key="2">
    <source>
        <dbReference type="SAM" id="SignalP"/>
    </source>
</evidence>
<dbReference type="EMBL" id="ML742256">
    <property type="protein sequence ID" value="KAE8146546.1"/>
    <property type="molecule type" value="Genomic_DNA"/>
</dbReference>
<name>A0A5N6TJL9_ASPAV</name>
<feature type="chain" id="PRO_5024890940" description="Stress response protein" evidence="2">
    <location>
        <begin position="22"/>
        <end position="540"/>
    </location>
</feature>
<proteinExistence type="predicted"/>
<evidence type="ECO:0000256" key="1">
    <source>
        <dbReference type="SAM" id="MobiDB-lite"/>
    </source>
</evidence>
<dbReference type="OrthoDB" id="2527403at2759"/>
<keyword evidence="2" id="KW-0732">Signal</keyword>
<keyword evidence="4" id="KW-1185">Reference proteome</keyword>
<evidence type="ECO:0000313" key="3">
    <source>
        <dbReference type="EMBL" id="KAE8146546.1"/>
    </source>
</evidence>
<dbReference type="Proteomes" id="UP000325780">
    <property type="component" value="Unassembled WGS sequence"/>
</dbReference>
<protein>
    <recommendedName>
        <fullName evidence="5">Stress response protein</fullName>
    </recommendedName>
</protein>
<sequence length="540" mass="59249">MKLNLASGLVFALATLEVVGAHSWFSKAGKLSMMPRESSTHDQNPDGIVMSPAYNKWHETELERWLSDHDIPYPSPADRKDLESAVKLNWDTKVQKPLGQAADQATDQWHHAKDWLFDTWSDSHIKAFLDRHGVPAPQPRKRDALLQTARENYESVASKLGEAASYPGNWVYDQWSESDLKEWLDQRGWPAPQPGTRDKLIASVRRNSRLASLQARDLAASASKSAEAAQATLSEALFNAWSDSDLKRFLDEHNVKIPQGSKRNELLALARKHRASLVGHASTASNSATSAAAEAAGAATTKAGNEYARASEDAQSKGEEAFDSAVNAWSDSRLKAFLDARGVPVPQGSKRDELAAAVRLNKHKAATGWSAWTFDTWDTEHLKKYLSSMNAKAAHRADLTRDELVKQAQDTYAKASKAGGANLASATSYMAQATDAAKSSSFDTWTHSDLKAYLDSYGIPVYQGSSLNELRAAARRNAEYFRYGTTSPQGTIYAKVQQVTNWVLEQLKIGASSGRVQGQQAAEKAKDKAAEASEEIRSEL</sequence>
<organism evidence="3 4">
    <name type="scientific">Aspergillus avenaceus</name>
    <dbReference type="NCBI Taxonomy" id="36643"/>
    <lineage>
        <taxon>Eukaryota</taxon>
        <taxon>Fungi</taxon>
        <taxon>Dikarya</taxon>
        <taxon>Ascomycota</taxon>
        <taxon>Pezizomycotina</taxon>
        <taxon>Eurotiomycetes</taxon>
        <taxon>Eurotiomycetidae</taxon>
        <taxon>Eurotiales</taxon>
        <taxon>Aspergillaceae</taxon>
        <taxon>Aspergillus</taxon>
        <taxon>Aspergillus subgen. Circumdati</taxon>
    </lineage>
</organism>
<dbReference type="InterPro" id="IPR018803">
    <property type="entry name" value="Ish1/Msc1-like"/>
</dbReference>
<feature type="signal peptide" evidence="2">
    <location>
        <begin position="1"/>
        <end position="21"/>
    </location>
</feature>
<dbReference type="Pfam" id="PF10281">
    <property type="entry name" value="Ish1"/>
    <property type="match status" value="7"/>
</dbReference>
<evidence type="ECO:0000313" key="4">
    <source>
        <dbReference type="Proteomes" id="UP000325780"/>
    </source>
</evidence>
<dbReference type="AlphaFoldDB" id="A0A5N6TJL9"/>
<feature type="compositionally biased region" description="Basic and acidic residues" evidence="1">
    <location>
        <begin position="523"/>
        <end position="540"/>
    </location>
</feature>
<evidence type="ECO:0008006" key="5">
    <source>
        <dbReference type="Google" id="ProtNLM"/>
    </source>
</evidence>
<accession>A0A5N6TJL9</accession>
<gene>
    <name evidence="3" type="ORF">BDV25DRAFT_143609</name>
</gene>
<reference evidence="3 4" key="1">
    <citation type="submission" date="2019-04" db="EMBL/GenBank/DDBJ databases">
        <title>Friends and foes A comparative genomics study of 23 Aspergillus species from section Flavi.</title>
        <authorList>
            <consortium name="DOE Joint Genome Institute"/>
            <person name="Kjaerbolling I."/>
            <person name="Vesth T."/>
            <person name="Frisvad J.C."/>
            <person name="Nybo J.L."/>
            <person name="Theobald S."/>
            <person name="Kildgaard S."/>
            <person name="Isbrandt T."/>
            <person name="Kuo A."/>
            <person name="Sato A."/>
            <person name="Lyhne E.K."/>
            <person name="Kogle M.E."/>
            <person name="Wiebenga A."/>
            <person name="Kun R.S."/>
            <person name="Lubbers R.J."/>
            <person name="Makela M.R."/>
            <person name="Barry K."/>
            <person name="Chovatia M."/>
            <person name="Clum A."/>
            <person name="Daum C."/>
            <person name="Haridas S."/>
            <person name="He G."/>
            <person name="LaButti K."/>
            <person name="Lipzen A."/>
            <person name="Mondo S."/>
            <person name="Riley R."/>
            <person name="Salamov A."/>
            <person name="Simmons B.A."/>
            <person name="Magnuson J.K."/>
            <person name="Henrissat B."/>
            <person name="Mortensen U.H."/>
            <person name="Larsen T.O."/>
            <person name="Devries R.P."/>
            <person name="Grigoriev I.V."/>
            <person name="Machida M."/>
            <person name="Baker S.E."/>
            <person name="Andersen M.R."/>
        </authorList>
    </citation>
    <scope>NUCLEOTIDE SEQUENCE [LARGE SCALE GENOMIC DNA]</scope>
    <source>
        <strain evidence="3 4">IBT 18842</strain>
    </source>
</reference>